<dbReference type="InterPro" id="IPR009057">
    <property type="entry name" value="Homeodomain-like_sf"/>
</dbReference>
<evidence type="ECO:0000256" key="3">
    <source>
        <dbReference type="ARBA" id="ARBA00023163"/>
    </source>
</evidence>
<dbReference type="AlphaFoldDB" id="A0A1I3XR25"/>
<proteinExistence type="predicted"/>
<keyword evidence="3" id="KW-0804">Transcription</keyword>
<protein>
    <submittedName>
        <fullName evidence="6">Transcriptional regulator, TetR family</fullName>
    </submittedName>
</protein>
<sequence length="252" mass="28444">MTLMPPPATRPFKPGRWRRNPPWIRADGEWALLMNDGASGAVSNGRRERNKRDKLSRIRAAALELFVSKGFDDTTTREIAAHAGVGLGTVFVYAETKRDLLFLLVNDDLEDCIRRSIAAVQVEETLHARLMAVMRIHFEYFGRLPVLSRQALREMYFYQEGKQSARFLATRAGLGRLIQDLVERAVAARLIHAEAAPDDITRVIFAIYQVELRRWLVSEQPDLETGLSGLGRQLLIVLNGLAPRPEALSRTP</sequence>
<accession>A0A1I3XR25</accession>
<evidence type="ECO:0000256" key="4">
    <source>
        <dbReference type="PROSITE-ProRule" id="PRU00335"/>
    </source>
</evidence>
<dbReference type="PRINTS" id="PR00455">
    <property type="entry name" value="HTHTETR"/>
</dbReference>
<evidence type="ECO:0000256" key="2">
    <source>
        <dbReference type="ARBA" id="ARBA00023125"/>
    </source>
</evidence>
<keyword evidence="2 4" id="KW-0238">DNA-binding</keyword>
<dbReference type="RefSeq" id="WP_245761902.1">
    <property type="nucleotide sequence ID" value="NZ_FOSQ01000001.1"/>
</dbReference>
<evidence type="ECO:0000313" key="7">
    <source>
        <dbReference type="Proteomes" id="UP000199473"/>
    </source>
</evidence>
<dbReference type="InterPro" id="IPR001647">
    <property type="entry name" value="HTH_TetR"/>
</dbReference>
<dbReference type="EMBL" id="FOSQ01000001">
    <property type="protein sequence ID" value="SFK21992.1"/>
    <property type="molecule type" value="Genomic_DNA"/>
</dbReference>
<dbReference type="Gene3D" id="1.10.357.10">
    <property type="entry name" value="Tetracycline Repressor, domain 2"/>
    <property type="match status" value="1"/>
</dbReference>
<dbReference type="InterPro" id="IPR050109">
    <property type="entry name" value="HTH-type_TetR-like_transc_reg"/>
</dbReference>
<evidence type="ECO:0000313" key="6">
    <source>
        <dbReference type="EMBL" id="SFK21992.1"/>
    </source>
</evidence>
<feature type="DNA-binding region" description="H-T-H motif" evidence="4">
    <location>
        <begin position="75"/>
        <end position="94"/>
    </location>
</feature>
<dbReference type="STRING" id="1123062.SAMN02745775_101573"/>
<dbReference type="SUPFAM" id="SSF46689">
    <property type="entry name" value="Homeodomain-like"/>
    <property type="match status" value="1"/>
</dbReference>
<dbReference type="GO" id="GO:0003700">
    <property type="term" value="F:DNA-binding transcription factor activity"/>
    <property type="evidence" value="ECO:0007669"/>
    <property type="project" value="TreeGrafter"/>
</dbReference>
<keyword evidence="7" id="KW-1185">Reference proteome</keyword>
<dbReference type="PANTHER" id="PTHR30055:SF234">
    <property type="entry name" value="HTH-TYPE TRANSCRIPTIONAL REGULATOR BETI"/>
    <property type="match status" value="1"/>
</dbReference>
<dbReference type="PANTHER" id="PTHR30055">
    <property type="entry name" value="HTH-TYPE TRANSCRIPTIONAL REGULATOR RUTR"/>
    <property type="match status" value="1"/>
</dbReference>
<dbReference type="PROSITE" id="PS50977">
    <property type="entry name" value="HTH_TETR_2"/>
    <property type="match status" value="1"/>
</dbReference>
<dbReference type="Pfam" id="PF00440">
    <property type="entry name" value="TetR_N"/>
    <property type="match status" value="1"/>
</dbReference>
<dbReference type="Proteomes" id="UP000199473">
    <property type="component" value="Unassembled WGS sequence"/>
</dbReference>
<dbReference type="InterPro" id="IPR036271">
    <property type="entry name" value="Tet_transcr_reg_TetR-rel_C_sf"/>
</dbReference>
<dbReference type="SUPFAM" id="SSF48498">
    <property type="entry name" value="Tetracyclin repressor-like, C-terminal domain"/>
    <property type="match status" value="1"/>
</dbReference>
<name>A0A1I3XR25_9PROT</name>
<evidence type="ECO:0000256" key="1">
    <source>
        <dbReference type="ARBA" id="ARBA00023015"/>
    </source>
</evidence>
<evidence type="ECO:0000259" key="5">
    <source>
        <dbReference type="PROSITE" id="PS50977"/>
    </source>
</evidence>
<feature type="domain" description="HTH tetR-type" evidence="5">
    <location>
        <begin position="52"/>
        <end position="112"/>
    </location>
</feature>
<keyword evidence="1" id="KW-0805">Transcription regulation</keyword>
<dbReference type="GO" id="GO:0000976">
    <property type="term" value="F:transcription cis-regulatory region binding"/>
    <property type="evidence" value="ECO:0007669"/>
    <property type="project" value="TreeGrafter"/>
</dbReference>
<reference evidence="6 7" key="1">
    <citation type="submission" date="2016-10" db="EMBL/GenBank/DDBJ databases">
        <authorList>
            <person name="de Groot N.N."/>
        </authorList>
    </citation>
    <scope>NUCLEOTIDE SEQUENCE [LARGE SCALE GENOMIC DNA]</scope>
    <source>
        <strain evidence="6 7">DSM 19981</strain>
    </source>
</reference>
<gene>
    <name evidence="6" type="ORF">SAMN02745775_101573</name>
</gene>
<organism evidence="6 7">
    <name type="scientific">Falsiroseomonas stagni DSM 19981</name>
    <dbReference type="NCBI Taxonomy" id="1123062"/>
    <lineage>
        <taxon>Bacteria</taxon>
        <taxon>Pseudomonadati</taxon>
        <taxon>Pseudomonadota</taxon>
        <taxon>Alphaproteobacteria</taxon>
        <taxon>Acetobacterales</taxon>
        <taxon>Roseomonadaceae</taxon>
        <taxon>Falsiroseomonas</taxon>
    </lineage>
</organism>